<evidence type="ECO:0000256" key="3">
    <source>
        <dbReference type="ARBA" id="ARBA00012286"/>
    </source>
</evidence>
<comment type="caution">
    <text evidence="9">Lacks conserved residue(s) required for the propagation of feature annotation.</text>
</comment>
<comment type="subunit">
    <text evidence="2 9">Homotetramer.</text>
</comment>
<comment type="similarity">
    <text evidence="9">Belongs to the argininosuccinate synthase family. Type 1 subfamily.</text>
</comment>
<feature type="binding site" evidence="9">
    <location>
        <position position="120"/>
    </location>
    <ligand>
        <name>L-aspartate</name>
        <dbReference type="ChEBI" id="CHEBI:29991"/>
    </ligand>
</feature>
<dbReference type="OrthoDB" id="9801641at2"/>
<dbReference type="InterPro" id="IPR023434">
    <property type="entry name" value="Arginosuc_synth_type_1_subfam"/>
</dbReference>
<feature type="binding site" evidence="9">
    <location>
        <position position="262"/>
    </location>
    <ligand>
        <name>L-citrulline</name>
        <dbReference type="ChEBI" id="CHEBI:57743"/>
    </ligand>
</feature>
<feature type="domain" description="Arginosuccinate synthase-like N-terminal" evidence="10">
    <location>
        <begin position="5"/>
        <end position="167"/>
    </location>
</feature>
<dbReference type="InterPro" id="IPR001518">
    <property type="entry name" value="Arginosuc_synth"/>
</dbReference>
<feature type="binding site" evidence="9">
    <location>
        <position position="125"/>
    </location>
    <ligand>
        <name>L-aspartate</name>
        <dbReference type="ChEBI" id="CHEBI:29991"/>
    </ligand>
</feature>
<evidence type="ECO:0000256" key="2">
    <source>
        <dbReference type="ARBA" id="ARBA00011881"/>
    </source>
</evidence>
<evidence type="ECO:0000256" key="5">
    <source>
        <dbReference type="ARBA" id="ARBA00022598"/>
    </source>
</evidence>
<keyword evidence="9" id="KW-0963">Cytoplasm</keyword>
<evidence type="ECO:0000313" key="13">
    <source>
        <dbReference type="Proteomes" id="UP000182975"/>
    </source>
</evidence>
<dbReference type="PANTHER" id="PTHR11587:SF2">
    <property type="entry name" value="ARGININOSUCCINATE SYNTHASE"/>
    <property type="match status" value="1"/>
</dbReference>
<name>A0A172RWL9_9ACTN</name>
<feature type="binding site" evidence="9">
    <location>
        <position position="118"/>
    </location>
    <ligand>
        <name>ATP</name>
        <dbReference type="ChEBI" id="CHEBI:30616"/>
    </ligand>
</feature>
<gene>
    <name evidence="9" type="primary">argG</name>
    <name evidence="12" type="ORF">SAMN02910314_01493</name>
</gene>
<dbReference type="InterPro" id="IPR048268">
    <property type="entry name" value="Arginosuc_syn_C"/>
</dbReference>
<dbReference type="GO" id="GO:0005737">
    <property type="term" value="C:cytoplasm"/>
    <property type="evidence" value="ECO:0007669"/>
    <property type="project" value="UniProtKB-SubCell"/>
</dbReference>
<dbReference type="Proteomes" id="UP000182975">
    <property type="component" value="Unassembled WGS sequence"/>
</dbReference>
<sequence>MTKEKVILAYSGGLDTSCCIKWLQVAMNLDVIAVVGEVGQEHDGLEKVKAKALRMGAIDCIVADMRDDFADNFLTKAIAANAMYENKYPLLSALSRPAIAKYLVQAAHTYGAKYVAHGCTGKGNDQVRFENSIAMLDPTLTILAPVRDWEFNTRPQEMEWAAAHGVEVPTTKASPYSIDDNLFGRAIECGILEDPWAEPPADIYTMTVDPQDAPDAPEYVDIDFEQGVPVAINGKKMSMKDIVMDMNEIAGRNGYGRIDMVENRLVGLKSREVYECPAALALIMAHKGLEDLCLEREVLHAKLDLEQKWAVSVYYGEWFGPLKQAIDAFMANTQQCVTGTVKLKFYKGNCTVVGRKSEYSLYNPSLATYSEGDTFNHKAAAGFLEINGLSARNWAANRAKMGALNDSTSVCQPHIIDED</sequence>
<dbReference type="InterPro" id="IPR024074">
    <property type="entry name" value="AS_cat/multimer_dom_body"/>
</dbReference>
<feature type="domain" description="Arginosuccinate synthase C-terminal" evidence="11">
    <location>
        <begin position="176"/>
        <end position="393"/>
    </location>
</feature>
<evidence type="ECO:0000259" key="10">
    <source>
        <dbReference type="Pfam" id="PF00764"/>
    </source>
</evidence>
<dbReference type="STRING" id="79604.AAY81_01870"/>
<dbReference type="GO" id="GO:0000050">
    <property type="term" value="P:urea cycle"/>
    <property type="evidence" value="ECO:0007669"/>
    <property type="project" value="TreeGrafter"/>
</dbReference>
<evidence type="ECO:0000256" key="9">
    <source>
        <dbReference type="HAMAP-Rule" id="MF_00005"/>
    </source>
</evidence>
<reference evidence="13" key="1">
    <citation type="submission" date="2016-10" db="EMBL/GenBank/DDBJ databases">
        <authorList>
            <person name="Varghese N."/>
        </authorList>
    </citation>
    <scope>NUCLEOTIDE SEQUENCE [LARGE SCALE GENOMIC DNA]</scope>
    <source>
        <strain evidence="13">DSM 21843</strain>
    </source>
</reference>
<keyword evidence="13" id="KW-1185">Reference proteome</keyword>
<dbReference type="HAMAP" id="MF_00005">
    <property type="entry name" value="Arg_succ_synth_type1"/>
    <property type="match status" value="1"/>
</dbReference>
<dbReference type="FunFam" id="3.40.50.620:FF:000019">
    <property type="entry name" value="Argininosuccinate synthase"/>
    <property type="match status" value="1"/>
</dbReference>
<dbReference type="PATRIC" id="fig|79604.3.peg.382"/>
<evidence type="ECO:0000256" key="4">
    <source>
        <dbReference type="ARBA" id="ARBA00022571"/>
    </source>
</evidence>
<feature type="binding site" evidence="9">
    <location>
        <position position="128"/>
    </location>
    <ligand>
        <name>L-citrulline</name>
        <dbReference type="ChEBI" id="CHEBI:57743"/>
    </ligand>
</feature>
<dbReference type="GO" id="GO:0005524">
    <property type="term" value="F:ATP binding"/>
    <property type="evidence" value="ECO:0007669"/>
    <property type="project" value="UniProtKB-UniRule"/>
</dbReference>
<dbReference type="CDD" id="cd01999">
    <property type="entry name" value="ASS"/>
    <property type="match status" value="1"/>
</dbReference>
<dbReference type="RefSeq" id="WP_066660699.1">
    <property type="nucleotide sequence ID" value="NZ_CP011402.1"/>
</dbReference>
<dbReference type="PROSITE" id="PS00564">
    <property type="entry name" value="ARGININOSUCCIN_SYN_1"/>
    <property type="match status" value="1"/>
</dbReference>
<dbReference type="GO" id="GO:0004055">
    <property type="term" value="F:argininosuccinate synthase activity"/>
    <property type="evidence" value="ECO:0007669"/>
    <property type="project" value="UniProtKB-UniRule"/>
</dbReference>
<dbReference type="EMBL" id="FOEC01000010">
    <property type="protein sequence ID" value="SEO88736.1"/>
    <property type="molecule type" value="Genomic_DNA"/>
</dbReference>
<dbReference type="KEGG" id="ddt:AAY81_01870"/>
<dbReference type="InterPro" id="IPR018223">
    <property type="entry name" value="Arginosuc_synth_CS"/>
</dbReference>
<dbReference type="NCBIfam" id="NF001770">
    <property type="entry name" value="PRK00509.1"/>
    <property type="match status" value="1"/>
</dbReference>
<dbReference type="Gene3D" id="3.40.50.620">
    <property type="entry name" value="HUPs"/>
    <property type="match status" value="1"/>
</dbReference>
<dbReference type="FunFam" id="3.90.1260.10:FF:000007">
    <property type="entry name" value="Argininosuccinate synthase"/>
    <property type="match status" value="1"/>
</dbReference>
<keyword evidence="7 9" id="KW-0547">Nucleotide-binding</keyword>
<dbReference type="Gene3D" id="1.20.5.470">
    <property type="entry name" value="Single helix bin"/>
    <property type="match status" value="1"/>
</dbReference>
<dbReference type="SUPFAM" id="SSF69864">
    <property type="entry name" value="Argininosuccinate synthetase, C-terminal domain"/>
    <property type="match status" value="1"/>
</dbReference>
<feature type="binding site" evidence="9">
    <location>
        <position position="177"/>
    </location>
    <ligand>
        <name>L-citrulline</name>
        <dbReference type="ChEBI" id="CHEBI:57743"/>
    </ligand>
</feature>
<evidence type="ECO:0000259" key="11">
    <source>
        <dbReference type="Pfam" id="PF20979"/>
    </source>
</evidence>
<dbReference type="Pfam" id="PF00764">
    <property type="entry name" value="Arginosuc_synth"/>
    <property type="match status" value="1"/>
</dbReference>
<feature type="binding site" evidence="9">
    <location>
        <position position="124"/>
    </location>
    <ligand>
        <name>L-aspartate</name>
        <dbReference type="ChEBI" id="CHEBI:29991"/>
    </ligand>
</feature>
<evidence type="ECO:0000256" key="7">
    <source>
        <dbReference type="ARBA" id="ARBA00022741"/>
    </source>
</evidence>
<dbReference type="Gene3D" id="3.90.1260.10">
    <property type="entry name" value="Argininosuccinate synthetase, chain A, domain 2"/>
    <property type="match status" value="1"/>
</dbReference>
<dbReference type="InterPro" id="IPR014729">
    <property type="entry name" value="Rossmann-like_a/b/a_fold"/>
</dbReference>
<comment type="catalytic activity">
    <reaction evidence="9">
        <text>L-citrulline + L-aspartate + ATP = 2-(N(omega)-L-arginino)succinate + AMP + diphosphate + H(+)</text>
        <dbReference type="Rhea" id="RHEA:10932"/>
        <dbReference type="ChEBI" id="CHEBI:15378"/>
        <dbReference type="ChEBI" id="CHEBI:29991"/>
        <dbReference type="ChEBI" id="CHEBI:30616"/>
        <dbReference type="ChEBI" id="CHEBI:33019"/>
        <dbReference type="ChEBI" id="CHEBI:57472"/>
        <dbReference type="ChEBI" id="CHEBI:57743"/>
        <dbReference type="ChEBI" id="CHEBI:456215"/>
        <dbReference type="EC" id="6.3.4.5"/>
    </reaction>
</comment>
<comment type="subcellular location">
    <subcellularLocation>
        <location evidence="9">Cytoplasm</location>
    </subcellularLocation>
</comment>
<accession>A0A172RWL9</accession>
<dbReference type="AlphaFoldDB" id="A0A172RWL9"/>
<dbReference type="PANTHER" id="PTHR11587">
    <property type="entry name" value="ARGININOSUCCINATE SYNTHASE"/>
    <property type="match status" value="1"/>
</dbReference>
<keyword evidence="6 9" id="KW-0028">Amino-acid biosynthesis</keyword>
<evidence type="ECO:0000256" key="8">
    <source>
        <dbReference type="ARBA" id="ARBA00022840"/>
    </source>
</evidence>
<dbReference type="PROSITE" id="PS00565">
    <property type="entry name" value="ARGININOSUCCIN_SYN_2"/>
    <property type="match status" value="1"/>
</dbReference>
<evidence type="ECO:0000256" key="6">
    <source>
        <dbReference type="ARBA" id="ARBA00022605"/>
    </source>
</evidence>
<proteinExistence type="inferred from homology"/>
<dbReference type="SUPFAM" id="SSF52402">
    <property type="entry name" value="Adenine nucleotide alpha hydrolases-like"/>
    <property type="match status" value="1"/>
</dbReference>
<dbReference type="Pfam" id="PF20979">
    <property type="entry name" value="Arginosuc_syn_C"/>
    <property type="match status" value="1"/>
</dbReference>
<evidence type="ECO:0000313" key="12">
    <source>
        <dbReference type="EMBL" id="SEO88736.1"/>
    </source>
</evidence>
<dbReference type="GO" id="GO:0006526">
    <property type="term" value="P:L-arginine biosynthetic process"/>
    <property type="evidence" value="ECO:0007669"/>
    <property type="project" value="UniProtKB-UniRule"/>
</dbReference>
<dbReference type="UniPathway" id="UPA00068">
    <property type="reaction ID" value="UER00113"/>
</dbReference>
<dbReference type="NCBIfam" id="TIGR00032">
    <property type="entry name" value="argG"/>
    <property type="match status" value="1"/>
</dbReference>
<organism evidence="12 13">
    <name type="scientific">Denitrobacterium detoxificans</name>
    <dbReference type="NCBI Taxonomy" id="79604"/>
    <lineage>
        <taxon>Bacteria</taxon>
        <taxon>Bacillati</taxon>
        <taxon>Actinomycetota</taxon>
        <taxon>Coriobacteriia</taxon>
        <taxon>Eggerthellales</taxon>
        <taxon>Eggerthellaceae</taxon>
        <taxon>Denitrobacterium</taxon>
    </lineage>
</organism>
<protein>
    <recommendedName>
        <fullName evidence="3 9">Argininosuccinate synthase</fullName>
        <ecNumber evidence="3 9">6.3.4.5</ecNumber>
    </recommendedName>
    <alternativeName>
        <fullName evidence="9">Citrulline--aspartate ligase</fullName>
    </alternativeName>
</protein>
<feature type="binding site" evidence="9">
    <location>
        <position position="124"/>
    </location>
    <ligand>
        <name>L-citrulline</name>
        <dbReference type="ChEBI" id="CHEBI:57743"/>
    </ligand>
</feature>
<keyword evidence="8 9" id="KW-0067">ATP-binding</keyword>
<feature type="binding site" evidence="9">
    <location>
        <begin position="9"/>
        <end position="17"/>
    </location>
    <ligand>
        <name>ATP</name>
        <dbReference type="ChEBI" id="CHEBI:30616"/>
    </ligand>
</feature>
<keyword evidence="5 9" id="KW-0436">Ligase</keyword>
<dbReference type="InterPro" id="IPR048267">
    <property type="entry name" value="Arginosuc_syn_N"/>
</dbReference>
<dbReference type="EC" id="6.3.4.5" evidence="3 9"/>
<evidence type="ECO:0000256" key="1">
    <source>
        <dbReference type="ARBA" id="ARBA00004967"/>
    </source>
</evidence>
<comment type="pathway">
    <text evidence="1 9">Amino-acid biosynthesis; L-arginine biosynthesis; L-arginine from L-ornithine and carbamoyl phosphate: step 2/3.</text>
</comment>
<feature type="binding site" evidence="9">
    <location>
        <position position="88"/>
    </location>
    <ligand>
        <name>L-citrulline</name>
        <dbReference type="ChEBI" id="CHEBI:57743"/>
    </ligand>
</feature>
<keyword evidence="4 9" id="KW-0055">Arginine biosynthesis</keyword>
<feature type="binding site" evidence="9">
    <location>
        <position position="274"/>
    </location>
    <ligand>
        <name>L-citrulline</name>
        <dbReference type="ChEBI" id="CHEBI:57743"/>
    </ligand>
</feature>
<dbReference type="GO" id="GO:0000053">
    <property type="term" value="P:argininosuccinate metabolic process"/>
    <property type="evidence" value="ECO:0007669"/>
    <property type="project" value="TreeGrafter"/>
</dbReference>